<protein>
    <submittedName>
        <fullName evidence="2">Uncharacterized protein</fullName>
    </submittedName>
</protein>
<keyword evidence="1" id="KW-0812">Transmembrane</keyword>
<name>A0A0L8IEG2_OCTBM</name>
<reference evidence="2" key="1">
    <citation type="submission" date="2015-07" db="EMBL/GenBank/DDBJ databases">
        <title>MeaNS - Measles Nucleotide Surveillance Program.</title>
        <authorList>
            <person name="Tran T."/>
            <person name="Druce J."/>
        </authorList>
    </citation>
    <scope>NUCLEOTIDE SEQUENCE</scope>
    <source>
        <strain evidence="2">UCB-OBI-ISO-001</strain>
        <tissue evidence="2">Gonad</tissue>
    </source>
</reference>
<evidence type="ECO:0000256" key="1">
    <source>
        <dbReference type="SAM" id="Phobius"/>
    </source>
</evidence>
<keyword evidence="1" id="KW-1133">Transmembrane helix</keyword>
<dbReference type="AlphaFoldDB" id="A0A0L8IEG2"/>
<organism evidence="2">
    <name type="scientific">Octopus bimaculoides</name>
    <name type="common">California two-spotted octopus</name>
    <dbReference type="NCBI Taxonomy" id="37653"/>
    <lineage>
        <taxon>Eukaryota</taxon>
        <taxon>Metazoa</taxon>
        <taxon>Spiralia</taxon>
        <taxon>Lophotrochozoa</taxon>
        <taxon>Mollusca</taxon>
        <taxon>Cephalopoda</taxon>
        <taxon>Coleoidea</taxon>
        <taxon>Octopodiformes</taxon>
        <taxon>Octopoda</taxon>
        <taxon>Incirrata</taxon>
        <taxon>Octopodidae</taxon>
        <taxon>Octopus</taxon>
    </lineage>
</organism>
<accession>A0A0L8IEG2</accession>
<dbReference type="EMBL" id="KQ415876">
    <property type="protein sequence ID" value="KOF99857.1"/>
    <property type="molecule type" value="Genomic_DNA"/>
</dbReference>
<feature type="transmembrane region" description="Helical" evidence="1">
    <location>
        <begin position="6"/>
        <end position="30"/>
    </location>
</feature>
<gene>
    <name evidence="2" type="ORF">OCBIM_22010373mg</name>
</gene>
<keyword evidence="1" id="KW-0472">Membrane</keyword>
<proteinExistence type="predicted"/>
<evidence type="ECO:0000313" key="2">
    <source>
        <dbReference type="EMBL" id="KOF99857.1"/>
    </source>
</evidence>
<sequence>MCVYYQVYNIGFFSSLYYSYCISFLINIPFSHSSVYHLRLIPHYPQQHYAACVTKDGSASASFTILASCLTKDVTVSTWPSHQYFTSFYTHHPHTFAHVEAYAQGTSSDMQVSNTPYLYFPLAFWCQHLRFTPHF</sequence>